<name>A0ABR3D7D3_NEUIN</name>
<sequence>MHKHKISLNKNERQYQHRLFSQAGTGCIFATNFHLSPSFRLTQSSPLILSHIVLSMPSVTSQRQQVFPSVYFHDTSQSTNPFHPPLSSFFFLFLDYSHPSTSTSTSTPINIPPLRVLPISSPIPLKTFLLLKTFPHVQVEHKARTILDSRLCIPSGTSKQVKSPMGKKLVSVTLVGYLYQRVQVVGEEEPFFFFLSWLPLPFGQIG</sequence>
<dbReference type="EMBL" id="JAVLET010000007">
    <property type="protein sequence ID" value="KAL0468610.1"/>
    <property type="molecule type" value="Genomic_DNA"/>
</dbReference>
<keyword evidence="2" id="KW-1185">Reference proteome</keyword>
<organism evidence="1 2">
    <name type="scientific">Neurospora intermedia</name>
    <dbReference type="NCBI Taxonomy" id="5142"/>
    <lineage>
        <taxon>Eukaryota</taxon>
        <taxon>Fungi</taxon>
        <taxon>Dikarya</taxon>
        <taxon>Ascomycota</taxon>
        <taxon>Pezizomycotina</taxon>
        <taxon>Sordariomycetes</taxon>
        <taxon>Sordariomycetidae</taxon>
        <taxon>Sordariales</taxon>
        <taxon>Sordariaceae</taxon>
        <taxon>Neurospora</taxon>
    </lineage>
</organism>
<reference evidence="1 2" key="1">
    <citation type="submission" date="2023-09" db="EMBL/GenBank/DDBJ databases">
        <title>Multi-omics analysis of a traditional fermented food reveals byproduct-associated fungal strains for waste-to-food upcycling.</title>
        <authorList>
            <consortium name="Lawrence Berkeley National Laboratory"/>
            <person name="Rekdal V.M."/>
            <person name="Villalobos-Escobedo J.M."/>
            <person name="Rodriguez-Valeron N."/>
            <person name="Garcia M.O."/>
            <person name="Vasquez D.P."/>
            <person name="Damayanti I."/>
            <person name="Sorensen P.M."/>
            <person name="Baidoo E.E."/>
            <person name="De Carvalho A.C."/>
            <person name="Riley R."/>
            <person name="Lipzen A."/>
            <person name="He G."/>
            <person name="Yan M."/>
            <person name="Haridas S."/>
            <person name="Daum C."/>
            <person name="Yoshinaga Y."/>
            <person name="Ng V."/>
            <person name="Grigoriev I.V."/>
            <person name="Munk R."/>
            <person name="Nuraida L."/>
            <person name="Wijaya C.H."/>
            <person name="Morales P.-C."/>
            <person name="Keasling J.D."/>
        </authorList>
    </citation>
    <scope>NUCLEOTIDE SEQUENCE [LARGE SCALE GENOMIC DNA]</scope>
    <source>
        <strain evidence="1 2">FGSC 2613</strain>
    </source>
</reference>
<dbReference type="Proteomes" id="UP001451303">
    <property type="component" value="Unassembled WGS sequence"/>
</dbReference>
<proteinExistence type="predicted"/>
<evidence type="ECO:0000313" key="2">
    <source>
        <dbReference type="Proteomes" id="UP001451303"/>
    </source>
</evidence>
<protein>
    <submittedName>
        <fullName evidence="1">Uncharacterized protein</fullName>
    </submittedName>
</protein>
<comment type="caution">
    <text evidence="1">The sequence shown here is derived from an EMBL/GenBank/DDBJ whole genome shotgun (WGS) entry which is preliminary data.</text>
</comment>
<evidence type="ECO:0000313" key="1">
    <source>
        <dbReference type="EMBL" id="KAL0468610.1"/>
    </source>
</evidence>
<accession>A0ABR3D7D3</accession>
<gene>
    <name evidence="1" type="ORF">QR685DRAFT_531310</name>
</gene>